<feature type="transmembrane region" description="Helical" evidence="5">
    <location>
        <begin position="420"/>
        <end position="438"/>
    </location>
</feature>
<feature type="transmembrane region" description="Helical" evidence="5">
    <location>
        <begin position="316"/>
        <end position="337"/>
    </location>
</feature>
<feature type="transmembrane region" description="Helical" evidence="5">
    <location>
        <begin position="444"/>
        <end position="464"/>
    </location>
</feature>
<accession>A0ABW7Z067</accession>
<feature type="transmembrane region" description="Helical" evidence="5">
    <location>
        <begin position="145"/>
        <end position="171"/>
    </location>
</feature>
<feature type="transmembrane region" description="Helical" evidence="5">
    <location>
        <begin position="280"/>
        <end position="304"/>
    </location>
</feature>
<sequence>MNGRFPAVARGHRRGVRRLPALGVCLTAAFMSGLDVSIVNVALPSIEQSLHAGEDGLQWALSGYALTFGLLLVPSGRLGDARSRRAMFMIGVALFTLASAASGLAPTIHLLIAARLVQGVGAGLLNPQVSGLIQQMFQGQERGRAFGAFGATMGVATAAGPVIGGALVTLFGAEYGWRWVFLVNLPIGVILLPLARKLLPAPDPALRRRQESMDPVGVLLLGLGVFGLLLPFIQQHQWDSQAKWLLVPAALLMLTAFVTWERHYGREPLVQLDLFSRRSYSLGTAIGMLYFAGFTGIPFTYTLFLQSGLGYTPLEAGLAFTPFALGSALAASAGGRLVARAGRLLVAAGLAIVLAGLAATIAVTFLAPAAGLGWYTAPTLLVAGLGSGLVISPNQAITLSEVPPEHGGSAAGVLQTGQRLGAAFGIAATGSIFFGAVGEGWVPAFRNGLAMVLVFVAAALAAALHDLSRSRGKGPVHRL</sequence>
<dbReference type="PANTHER" id="PTHR42718">
    <property type="entry name" value="MAJOR FACILITATOR SUPERFAMILY MULTIDRUG TRANSPORTER MFSC"/>
    <property type="match status" value="1"/>
</dbReference>
<dbReference type="InterPro" id="IPR020846">
    <property type="entry name" value="MFS_dom"/>
</dbReference>
<feature type="transmembrane region" description="Helical" evidence="5">
    <location>
        <begin position="111"/>
        <end position="133"/>
    </location>
</feature>
<dbReference type="Gene3D" id="1.20.1250.20">
    <property type="entry name" value="MFS general substrate transporter like domains"/>
    <property type="match status" value="1"/>
</dbReference>
<feature type="transmembrane region" description="Helical" evidence="5">
    <location>
        <begin position="372"/>
        <end position="391"/>
    </location>
</feature>
<dbReference type="Proteomes" id="UP001612741">
    <property type="component" value="Unassembled WGS sequence"/>
</dbReference>
<gene>
    <name evidence="7" type="ORF">ACIBG2_27975</name>
</gene>
<reference evidence="7 8" key="1">
    <citation type="submission" date="2024-10" db="EMBL/GenBank/DDBJ databases">
        <title>The Natural Products Discovery Center: Release of the First 8490 Sequenced Strains for Exploring Actinobacteria Biosynthetic Diversity.</title>
        <authorList>
            <person name="Kalkreuter E."/>
            <person name="Kautsar S.A."/>
            <person name="Yang D."/>
            <person name="Bader C.D."/>
            <person name="Teijaro C.N."/>
            <person name="Fluegel L."/>
            <person name="Davis C.M."/>
            <person name="Simpson J.R."/>
            <person name="Lauterbach L."/>
            <person name="Steele A.D."/>
            <person name="Gui C."/>
            <person name="Meng S."/>
            <person name="Li G."/>
            <person name="Viehrig K."/>
            <person name="Ye F."/>
            <person name="Su P."/>
            <person name="Kiefer A.F."/>
            <person name="Nichols A."/>
            <person name="Cepeda A.J."/>
            <person name="Yan W."/>
            <person name="Fan B."/>
            <person name="Jiang Y."/>
            <person name="Adhikari A."/>
            <person name="Zheng C.-J."/>
            <person name="Schuster L."/>
            <person name="Cowan T.M."/>
            <person name="Smanski M.J."/>
            <person name="Chevrette M.G."/>
            <person name="De Carvalho L.P.S."/>
            <person name="Shen B."/>
        </authorList>
    </citation>
    <scope>NUCLEOTIDE SEQUENCE [LARGE SCALE GENOMIC DNA]</scope>
    <source>
        <strain evidence="7 8">NPDC050545</strain>
    </source>
</reference>
<dbReference type="PROSITE" id="PS00217">
    <property type="entry name" value="SUGAR_TRANSPORT_2"/>
    <property type="match status" value="1"/>
</dbReference>
<feature type="transmembrane region" description="Helical" evidence="5">
    <location>
        <begin position="177"/>
        <end position="195"/>
    </location>
</feature>
<comment type="caution">
    <text evidence="7">The sequence shown here is derived from an EMBL/GenBank/DDBJ whole genome shotgun (WGS) entry which is preliminary data.</text>
</comment>
<proteinExistence type="predicted"/>
<dbReference type="RefSeq" id="WP_397085632.1">
    <property type="nucleotide sequence ID" value="NZ_JBITGY010000007.1"/>
</dbReference>
<name>A0ABW7Z067_9ACTN</name>
<dbReference type="InterPro" id="IPR011701">
    <property type="entry name" value="MFS"/>
</dbReference>
<dbReference type="PANTHER" id="PTHR42718:SF39">
    <property type="entry name" value="ACTINORHODIN TRANSPORTER-RELATED"/>
    <property type="match status" value="1"/>
</dbReference>
<feature type="domain" description="Major facilitator superfamily (MFS) profile" evidence="6">
    <location>
        <begin position="21"/>
        <end position="471"/>
    </location>
</feature>
<organism evidence="7 8">
    <name type="scientific">Nonomuraea typhae</name>
    <dbReference type="NCBI Taxonomy" id="2603600"/>
    <lineage>
        <taxon>Bacteria</taxon>
        <taxon>Bacillati</taxon>
        <taxon>Actinomycetota</taxon>
        <taxon>Actinomycetes</taxon>
        <taxon>Streptosporangiales</taxon>
        <taxon>Streptosporangiaceae</taxon>
        <taxon>Nonomuraea</taxon>
    </lineage>
</organism>
<evidence type="ECO:0000256" key="4">
    <source>
        <dbReference type="ARBA" id="ARBA00023136"/>
    </source>
</evidence>
<protein>
    <submittedName>
        <fullName evidence="7">MFS transporter</fullName>
    </submittedName>
</protein>
<feature type="transmembrane region" description="Helical" evidence="5">
    <location>
        <begin position="344"/>
        <end position="366"/>
    </location>
</feature>
<feature type="transmembrane region" description="Helical" evidence="5">
    <location>
        <begin position="56"/>
        <end position="74"/>
    </location>
</feature>
<dbReference type="Pfam" id="PF07690">
    <property type="entry name" value="MFS_1"/>
    <property type="match status" value="1"/>
</dbReference>
<feature type="transmembrane region" description="Helical" evidence="5">
    <location>
        <begin position="242"/>
        <end position="260"/>
    </location>
</feature>
<feature type="transmembrane region" description="Helical" evidence="5">
    <location>
        <begin position="21"/>
        <end position="44"/>
    </location>
</feature>
<comment type="subcellular location">
    <subcellularLocation>
        <location evidence="1">Cell membrane</location>
        <topology evidence="1">Multi-pass membrane protein</topology>
    </subcellularLocation>
</comment>
<evidence type="ECO:0000256" key="3">
    <source>
        <dbReference type="ARBA" id="ARBA00022989"/>
    </source>
</evidence>
<dbReference type="EMBL" id="JBITGY010000007">
    <property type="protein sequence ID" value="MFI6501245.1"/>
    <property type="molecule type" value="Genomic_DNA"/>
</dbReference>
<keyword evidence="8" id="KW-1185">Reference proteome</keyword>
<evidence type="ECO:0000259" key="6">
    <source>
        <dbReference type="PROSITE" id="PS50850"/>
    </source>
</evidence>
<keyword evidence="4 5" id="KW-0472">Membrane</keyword>
<evidence type="ECO:0000313" key="7">
    <source>
        <dbReference type="EMBL" id="MFI6501245.1"/>
    </source>
</evidence>
<dbReference type="PRINTS" id="PR01036">
    <property type="entry name" value="TCRTETB"/>
</dbReference>
<evidence type="ECO:0000313" key="8">
    <source>
        <dbReference type="Proteomes" id="UP001612741"/>
    </source>
</evidence>
<feature type="transmembrane region" description="Helical" evidence="5">
    <location>
        <begin position="216"/>
        <end position="236"/>
    </location>
</feature>
<dbReference type="InterPro" id="IPR036259">
    <property type="entry name" value="MFS_trans_sf"/>
</dbReference>
<dbReference type="CDD" id="cd17321">
    <property type="entry name" value="MFS_MMR_MDR_like"/>
    <property type="match status" value="1"/>
</dbReference>
<keyword evidence="2 5" id="KW-0812">Transmembrane</keyword>
<keyword evidence="3 5" id="KW-1133">Transmembrane helix</keyword>
<evidence type="ECO:0000256" key="2">
    <source>
        <dbReference type="ARBA" id="ARBA00022692"/>
    </source>
</evidence>
<dbReference type="PROSITE" id="PS50850">
    <property type="entry name" value="MFS"/>
    <property type="match status" value="1"/>
</dbReference>
<feature type="transmembrane region" description="Helical" evidence="5">
    <location>
        <begin position="86"/>
        <end position="105"/>
    </location>
</feature>
<evidence type="ECO:0000256" key="5">
    <source>
        <dbReference type="SAM" id="Phobius"/>
    </source>
</evidence>
<evidence type="ECO:0000256" key="1">
    <source>
        <dbReference type="ARBA" id="ARBA00004651"/>
    </source>
</evidence>
<dbReference type="Gene3D" id="1.20.1720.10">
    <property type="entry name" value="Multidrug resistance protein D"/>
    <property type="match status" value="1"/>
</dbReference>
<dbReference type="SUPFAM" id="SSF103473">
    <property type="entry name" value="MFS general substrate transporter"/>
    <property type="match status" value="1"/>
</dbReference>
<dbReference type="InterPro" id="IPR005829">
    <property type="entry name" value="Sugar_transporter_CS"/>
</dbReference>